<sequence>MSDHVSYSKHVRGKYLCNMASALHKSMEIQRTNIRKFLSSPQITLREKRRVFLSLPAGFLGVSYFSGSHLDLSSYSPKRNSRVREKDLSLYDDFYIDRNTQLDPRDLLFTSQEEKKWKFQFMKKKWGSEFKLSDEELGAVVGFQRKIDLSWYLVDLACERGCSYFIFDW</sequence>
<dbReference type="RefSeq" id="YP_009125604.1">
    <property type="nucleotide sequence ID" value="NC_026599.1"/>
</dbReference>
<dbReference type="InterPro" id="IPR054285">
    <property type="entry name" value="DUF7020"/>
</dbReference>
<dbReference type="Pfam" id="PF22885">
    <property type="entry name" value="DUF7020"/>
    <property type="match status" value="1"/>
</dbReference>
<gene>
    <name evidence="1" type="primary">ORF36</name>
</gene>
<evidence type="ECO:0000313" key="2">
    <source>
        <dbReference type="Proteomes" id="UP000030227"/>
    </source>
</evidence>
<dbReference type="Proteomes" id="UP000030227">
    <property type="component" value="Segment"/>
</dbReference>
<evidence type="ECO:0000313" key="1">
    <source>
        <dbReference type="EMBL" id="CEF89751.1"/>
    </source>
</evidence>
<dbReference type="OrthoDB" id="11381at10239"/>
<protein>
    <submittedName>
        <fullName evidence="1">Uncharacterized protein</fullName>
    </submittedName>
</protein>
<proteinExistence type="predicted"/>
<name>A0A0A1IV92_9CAUD</name>
<accession>A0A0A1IV92</accession>
<dbReference type="KEGG" id="vg:23680500"/>
<reference evidence="1 2" key="1">
    <citation type="journal article" date="2015" name="PLoS ONE">
        <title>Investigation of a Large Collection of Pseudomonas aeruginosa Bacteriophages Collected from a Single Environmental Source in Abidjan, Cote d'Ivoire.</title>
        <authorList>
            <person name="Essoh C."/>
            <person name="Latino L."/>
            <person name="Midoux C."/>
            <person name="Blouin Y."/>
            <person name="Loukou G."/>
            <person name="Nguetta S.P."/>
            <person name="Lathro S."/>
            <person name="Cablanmian A."/>
            <person name="Kouassi A.K."/>
            <person name="Vergnaud G."/>
            <person name="Pourcel C."/>
        </authorList>
    </citation>
    <scope>NUCLEOTIDE SEQUENCE [LARGE SCALE GENOMIC DNA]</scope>
    <source>
        <strain evidence="1">Ab22</strain>
    </source>
</reference>
<dbReference type="GeneID" id="23680500"/>
<keyword evidence="2" id="KW-1185">Reference proteome</keyword>
<organism evidence="1 2">
    <name type="scientific">Pseudomonas phage vB_PaeP_C2-10_Ab22</name>
    <dbReference type="NCBI Taxonomy" id="1548906"/>
    <lineage>
        <taxon>Viruses</taxon>
        <taxon>Duplodnaviria</taxon>
        <taxon>Heunggongvirae</taxon>
        <taxon>Uroviricota</taxon>
        <taxon>Caudoviricetes</taxon>
        <taxon>Bruynoghevirus</taxon>
        <taxon>Bruynoghevirus Ab22</taxon>
    </lineage>
</organism>
<dbReference type="EMBL" id="LN610578">
    <property type="protein sequence ID" value="CEF89751.1"/>
    <property type="molecule type" value="Genomic_DNA"/>
</dbReference>